<organism evidence="1 2">
    <name type="scientific">Peribacillus frigoritolerans</name>
    <dbReference type="NCBI Taxonomy" id="450367"/>
    <lineage>
        <taxon>Bacteria</taxon>
        <taxon>Bacillati</taxon>
        <taxon>Bacillota</taxon>
        <taxon>Bacilli</taxon>
        <taxon>Bacillales</taxon>
        <taxon>Bacillaceae</taxon>
        <taxon>Peribacillus</taxon>
    </lineage>
</organism>
<dbReference type="EMBL" id="JAGTPW010000027">
    <property type="protein sequence ID" value="MBR8645153.1"/>
    <property type="molecule type" value="Genomic_DNA"/>
</dbReference>
<dbReference type="AlphaFoldDB" id="A0A941J2V8"/>
<protein>
    <submittedName>
        <fullName evidence="1">Uncharacterized protein</fullName>
    </submittedName>
</protein>
<gene>
    <name evidence="1" type="ORF">KEH51_15815</name>
</gene>
<name>A0A941J2V8_9BACI</name>
<evidence type="ECO:0000313" key="1">
    <source>
        <dbReference type="EMBL" id="MBR8645153.1"/>
    </source>
</evidence>
<evidence type="ECO:0000313" key="2">
    <source>
        <dbReference type="Proteomes" id="UP000680045"/>
    </source>
</evidence>
<reference evidence="1" key="1">
    <citation type="submission" date="2021-04" db="EMBL/GenBank/DDBJ databases">
        <title>Whole genome sequencing of Enterococci isolates from hospitalized patients.</title>
        <authorList>
            <person name="Ogoti B.M."/>
            <person name="Onyambu F.G."/>
        </authorList>
    </citation>
    <scope>NUCLEOTIDE SEQUENCE</scope>
    <source>
        <strain evidence="1">242</strain>
    </source>
</reference>
<sequence>MLSVKEQNIKITKEMTELNDIFDEINEAFNQVAVSSDQLTQLTMNL</sequence>
<dbReference type="Proteomes" id="UP000680045">
    <property type="component" value="Unassembled WGS sequence"/>
</dbReference>
<proteinExistence type="predicted"/>
<accession>A0A941J2V8</accession>
<comment type="caution">
    <text evidence="1">The sequence shown here is derived from an EMBL/GenBank/DDBJ whole genome shotgun (WGS) entry which is preliminary data.</text>
</comment>